<proteinExistence type="predicted"/>
<dbReference type="SUPFAM" id="SSF54593">
    <property type="entry name" value="Glyoxalase/Bleomycin resistance protein/Dihydroxybiphenyl dioxygenase"/>
    <property type="match status" value="1"/>
</dbReference>
<dbReference type="RefSeq" id="WP_046253355.1">
    <property type="nucleotide sequence ID" value="NZ_BSAK01000008.1"/>
</dbReference>
<dbReference type="EMBL" id="MLIQ01000011">
    <property type="protein sequence ID" value="OHU59668.1"/>
    <property type="molecule type" value="Genomic_DNA"/>
</dbReference>
<dbReference type="PANTHER" id="PTHR35908">
    <property type="entry name" value="HYPOTHETICAL FUSION PROTEIN"/>
    <property type="match status" value="1"/>
</dbReference>
<dbReference type="GeneID" id="31679497"/>
<dbReference type="AlphaFoldDB" id="A0A0E3XMH0"/>
<dbReference type="Proteomes" id="UP000180043">
    <property type="component" value="Unassembled WGS sequence"/>
</dbReference>
<evidence type="ECO:0000313" key="2">
    <source>
        <dbReference type="EMBL" id="OHU59668.1"/>
    </source>
</evidence>
<reference evidence="2 3" key="1">
    <citation type="submission" date="2016-10" db="EMBL/GenBank/DDBJ databases">
        <title>Evaluation of Human, Veterinary and Environmental Mycobacterium chelonae Isolates by Core Genome Phylogenomic Analysis, Targeted Gene Comparison, and Anti-microbial Susceptibility Patterns: A Tale of Mistaken Identities.</title>
        <authorList>
            <person name="Fogelson S.B."/>
            <person name="Camus A.C."/>
            <person name="Lorenz W."/>
            <person name="Vasireddy R."/>
            <person name="Vasireddy S."/>
            <person name="Smith T."/>
            <person name="Brown-Elliott B.A."/>
            <person name="Wallace R.J.Jr."/>
            <person name="Hasan N.A."/>
            <person name="Reischl U."/>
            <person name="Sanchez S."/>
        </authorList>
    </citation>
    <scope>NUCLEOTIDE SEQUENCE [LARGE SCALE GENOMIC DNA]</scope>
    <source>
        <strain evidence="2 3">15515</strain>
    </source>
</reference>
<dbReference type="InterPro" id="IPR029068">
    <property type="entry name" value="Glyas_Bleomycin-R_OHBP_Dase"/>
</dbReference>
<feature type="domain" description="VOC" evidence="1">
    <location>
        <begin position="6"/>
        <end position="120"/>
    </location>
</feature>
<dbReference type="PATRIC" id="fig|1774.35.peg.1910"/>
<dbReference type="InterPro" id="IPR041581">
    <property type="entry name" value="Glyoxalase_6"/>
</dbReference>
<dbReference type="CDD" id="cd06587">
    <property type="entry name" value="VOC"/>
    <property type="match status" value="1"/>
</dbReference>
<accession>A0A0E3XMH0</accession>
<organism evidence="2 3">
    <name type="scientific">Mycobacteroides chelonae</name>
    <name type="common">Mycobacterium chelonae</name>
    <dbReference type="NCBI Taxonomy" id="1774"/>
    <lineage>
        <taxon>Bacteria</taxon>
        <taxon>Bacillati</taxon>
        <taxon>Actinomycetota</taxon>
        <taxon>Actinomycetes</taxon>
        <taxon>Mycobacteriales</taxon>
        <taxon>Mycobacteriaceae</taxon>
        <taxon>Mycobacteroides</taxon>
    </lineage>
</organism>
<comment type="caution">
    <text evidence="2">The sequence shown here is derived from an EMBL/GenBank/DDBJ whole genome shotgun (WGS) entry which is preliminary data.</text>
</comment>
<name>A0A0E3XMH0_MYCCH</name>
<dbReference type="Gene3D" id="3.10.180.10">
    <property type="entry name" value="2,3-Dihydroxybiphenyl 1,2-Dioxygenase, domain 1"/>
    <property type="match status" value="1"/>
</dbReference>
<dbReference type="HOGENOM" id="CLU_108054_2_1_11"/>
<sequence>MTTTARLGAISIDCTDPAALARFYQQVLDLEILFESEEFVAVKGAAVLLTFQRVADHRVPDWPAGAVPKQLHLELAAADLDAEEARILGLGATKAETQPNPGGWRVLIDPAGHPFCITNLIPEGTYS</sequence>
<gene>
    <name evidence="2" type="ORF">BKG82_03660</name>
</gene>
<protein>
    <submittedName>
        <fullName evidence="2">Glyoxalase</fullName>
    </submittedName>
</protein>
<dbReference type="PROSITE" id="PS51819">
    <property type="entry name" value="VOC"/>
    <property type="match status" value="1"/>
</dbReference>
<dbReference type="OrthoDB" id="1645442at2"/>
<evidence type="ECO:0000313" key="3">
    <source>
        <dbReference type="Proteomes" id="UP000180043"/>
    </source>
</evidence>
<dbReference type="InterPro" id="IPR037523">
    <property type="entry name" value="VOC_core"/>
</dbReference>
<dbReference type="Pfam" id="PF18029">
    <property type="entry name" value="Glyoxalase_6"/>
    <property type="match status" value="1"/>
</dbReference>
<dbReference type="PANTHER" id="PTHR35908:SF1">
    <property type="entry name" value="CONSERVED PROTEIN"/>
    <property type="match status" value="1"/>
</dbReference>
<evidence type="ECO:0000259" key="1">
    <source>
        <dbReference type="PROSITE" id="PS51819"/>
    </source>
</evidence>